<accession>A0A438E118</accession>
<proteinExistence type="predicted"/>
<keyword evidence="4" id="KW-0539">Nucleus</keyword>
<keyword evidence="2" id="KW-0677">Repeat</keyword>
<comment type="caution">
    <text evidence="8">The sequence shown here is derived from an EMBL/GenBank/DDBJ whole genome shotgun (WGS) entry which is preliminary data.</text>
</comment>
<dbReference type="Pfam" id="PF00249">
    <property type="entry name" value="Myb_DNA-binding"/>
    <property type="match status" value="1"/>
</dbReference>
<feature type="region of interest" description="Disordered" evidence="5">
    <location>
        <begin position="292"/>
        <end position="315"/>
    </location>
</feature>
<name>A0A438E118_VITVI</name>
<keyword evidence="3" id="KW-0238">DNA-binding</keyword>
<dbReference type="InterPro" id="IPR017930">
    <property type="entry name" value="Myb_dom"/>
</dbReference>
<dbReference type="PANTHER" id="PTHR47994:SF5">
    <property type="entry name" value="F14D16.11-RELATED"/>
    <property type="match status" value="1"/>
</dbReference>
<evidence type="ECO:0000313" key="9">
    <source>
        <dbReference type="Proteomes" id="UP000288805"/>
    </source>
</evidence>
<dbReference type="InterPro" id="IPR015495">
    <property type="entry name" value="Myb_TF_plants"/>
</dbReference>
<dbReference type="SMART" id="SM00717">
    <property type="entry name" value="SANT"/>
    <property type="match status" value="1"/>
</dbReference>
<dbReference type="EMBL" id="QGNW01001439">
    <property type="protein sequence ID" value="RVW41394.1"/>
    <property type="molecule type" value="Genomic_DNA"/>
</dbReference>
<feature type="domain" description="HTH myb-type" evidence="7">
    <location>
        <begin position="168"/>
        <end position="222"/>
    </location>
</feature>
<dbReference type="InterPro" id="IPR009057">
    <property type="entry name" value="Homeodomain-like_sf"/>
</dbReference>
<gene>
    <name evidence="8" type="primary">MYB4_0</name>
    <name evidence="8" type="ORF">CK203_095192</name>
</gene>
<feature type="region of interest" description="Disordered" evidence="5">
    <location>
        <begin position="225"/>
        <end position="277"/>
    </location>
</feature>
<dbReference type="GO" id="GO:0005634">
    <property type="term" value="C:nucleus"/>
    <property type="evidence" value="ECO:0007669"/>
    <property type="project" value="UniProtKB-SubCell"/>
</dbReference>
<dbReference type="GO" id="GO:0003677">
    <property type="term" value="F:DNA binding"/>
    <property type="evidence" value="ECO:0007669"/>
    <property type="project" value="UniProtKB-KW"/>
</dbReference>
<reference evidence="8 9" key="1">
    <citation type="journal article" date="2018" name="PLoS Genet.">
        <title>Population sequencing reveals clonal diversity and ancestral inbreeding in the grapevine cultivar Chardonnay.</title>
        <authorList>
            <person name="Roach M.J."/>
            <person name="Johnson D.L."/>
            <person name="Bohlmann J."/>
            <person name="van Vuuren H.J."/>
            <person name="Jones S.J."/>
            <person name="Pretorius I.S."/>
            <person name="Schmidt S.A."/>
            <person name="Borneman A.R."/>
        </authorList>
    </citation>
    <scope>NUCLEOTIDE SEQUENCE [LARGE SCALE GENOMIC DNA]</scope>
    <source>
        <strain evidence="9">cv. Chardonnay</strain>
        <tissue evidence="8">Leaf</tissue>
    </source>
</reference>
<organism evidence="8 9">
    <name type="scientific">Vitis vinifera</name>
    <name type="common">Grape</name>
    <dbReference type="NCBI Taxonomy" id="29760"/>
    <lineage>
        <taxon>Eukaryota</taxon>
        <taxon>Viridiplantae</taxon>
        <taxon>Streptophyta</taxon>
        <taxon>Embryophyta</taxon>
        <taxon>Tracheophyta</taxon>
        <taxon>Spermatophyta</taxon>
        <taxon>Magnoliopsida</taxon>
        <taxon>eudicotyledons</taxon>
        <taxon>Gunneridae</taxon>
        <taxon>Pentapetalae</taxon>
        <taxon>rosids</taxon>
        <taxon>Vitales</taxon>
        <taxon>Vitaceae</taxon>
        <taxon>Viteae</taxon>
        <taxon>Vitis</taxon>
    </lineage>
</organism>
<evidence type="ECO:0000256" key="3">
    <source>
        <dbReference type="ARBA" id="ARBA00023125"/>
    </source>
</evidence>
<evidence type="ECO:0000256" key="2">
    <source>
        <dbReference type="ARBA" id="ARBA00022737"/>
    </source>
</evidence>
<dbReference type="PROSITE" id="PS51294">
    <property type="entry name" value="HTH_MYB"/>
    <property type="match status" value="1"/>
</dbReference>
<evidence type="ECO:0000256" key="5">
    <source>
        <dbReference type="SAM" id="MobiDB-lite"/>
    </source>
</evidence>
<evidence type="ECO:0000256" key="4">
    <source>
        <dbReference type="ARBA" id="ARBA00023242"/>
    </source>
</evidence>
<evidence type="ECO:0000313" key="8">
    <source>
        <dbReference type="EMBL" id="RVW41394.1"/>
    </source>
</evidence>
<dbReference type="Proteomes" id="UP000288805">
    <property type="component" value="Unassembled WGS sequence"/>
</dbReference>
<protein>
    <submittedName>
        <fullName evidence="8">Transcription repressor MYB4</fullName>
    </submittedName>
</protein>
<evidence type="ECO:0000259" key="7">
    <source>
        <dbReference type="PROSITE" id="PS51294"/>
    </source>
</evidence>
<comment type="subcellular location">
    <subcellularLocation>
        <location evidence="1">Nucleus</location>
    </subcellularLocation>
</comment>
<dbReference type="SUPFAM" id="SSF46689">
    <property type="entry name" value="Homeodomain-like"/>
    <property type="match status" value="1"/>
</dbReference>
<dbReference type="InterPro" id="IPR001005">
    <property type="entry name" value="SANT/Myb"/>
</dbReference>
<dbReference type="Gene3D" id="1.10.10.60">
    <property type="entry name" value="Homeodomain-like"/>
    <property type="match status" value="2"/>
</dbReference>
<dbReference type="PROSITE" id="PS50090">
    <property type="entry name" value="MYB_LIKE"/>
    <property type="match status" value="1"/>
</dbReference>
<evidence type="ECO:0000256" key="1">
    <source>
        <dbReference type="ARBA" id="ARBA00004123"/>
    </source>
</evidence>
<feature type="compositionally biased region" description="Polar residues" evidence="5">
    <location>
        <begin position="230"/>
        <end position="256"/>
    </location>
</feature>
<dbReference type="PANTHER" id="PTHR47994">
    <property type="entry name" value="F14D16.11-RELATED"/>
    <property type="match status" value="1"/>
</dbReference>
<dbReference type="FunFam" id="1.10.10.60:FF:000515">
    <property type="entry name" value="Transcription factor MYB7"/>
    <property type="match status" value="1"/>
</dbReference>
<evidence type="ECO:0000259" key="6">
    <source>
        <dbReference type="PROSITE" id="PS50090"/>
    </source>
</evidence>
<feature type="domain" description="Myb-like" evidence="6">
    <location>
        <begin position="168"/>
        <end position="218"/>
    </location>
</feature>
<dbReference type="AlphaFoldDB" id="A0A438E118"/>
<dbReference type="CDD" id="cd00167">
    <property type="entry name" value="SANT"/>
    <property type="match status" value="1"/>
</dbReference>
<sequence>MERERQLVGNMGKVDNGEWERETVGNLQPLINRSPTYQTRPFSKPLVVPTNSVNPHPTNTWAPLTPFPLPTFLLHPPTLPPAFKSLAASLNSTPLQFSKHPVRQSWVESLAATKPTPTEVPGAKRKTTASSTTSVLMATDPGDLFPKPLVRLLRCGKSCRLRWINYLRPDVKRGNFAIDEDDLIIKLHKLLGNKWSLIAGRLPGRTDNDIKNHWNTHIRRKLIRGGINPKTHQPTKPITTEETNCSSALTITTTTDNTEKPQQPPPKQQPNQFPGEEEEHINLELTLALFPTPSESTAESKLRRTTTPDGPDEGRKDLECLVGGKFCMHFESRILINLTPDLGTFGDNVVK</sequence>